<comment type="caution">
    <text evidence="1">The sequence shown here is derived from an EMBL/GenBank/DDBJ whole genome shotgun (WGS) entry which is preliminary data.</text>
</comment>
<dbReference type="AlphaFoldDB" id="A0A919NV27"/>
<dbReference type="EMBL" id="BOMY01000048">
    <property type="protein sequence ID" value="GIF24795.1"/>
    <property type="molecule type" value="Genomic_DNA"/>
</dbReference>
<name>A0A919NV27_9ACTN</name>
<keyword evidence="2" id="KW-1185">Reference proteome</keyword>
<proteinExistence type="predicted"/>
<accession>A0A919NV27</accession>
<organism evidence="1 2">
    <name type="scientific">Paractinoplanes tereljensis</name>
    <dbReference type="NCBI Taxonomy" id="571912"/>
    <lineage>
        <taxon>Bacteria</taxon>
        <taxon>Bacillati</taxon>
        <taxon>Actinomycetota</taxon>
        <taxon>Actinomycetes</taxon>
        <taxon>Micromonosporales</taxon>
        <taxon>Micromonosporaceae</taxon>
        <taxon>Paractinoplanes</taxon>
    </lineage>
</organism>
<sequence length="58" mass="6584">MMRSRIGWAIARSEARADEGSPKDMLGSLSIQRADCPTLVWEWHTARRSGILARVTRE</sequence>
<evidence type="ECO:0000313" key="2">
    <source>
        <dbReference type="Proteomes" id="UP000623608"/>
    </source>
</evidence>
<evidence type="ECO:0000313" key="1">
    <source>
        <dbReference type="EMBL" id="GIF24795.1"/>
    </source>
</evidence>
<protein>
    <submittedName>
        <fullName evidence="1">Uncharacterized protein</fullName>
    </submittedName>
</protein>
<reference evidence="1" key="1">
    <citation type="submission" date="2021-01" db="EMBL/GenBank/DDBJ databases">
        <title>Whole genome shotgun sequence of Actinoplanes tereljensis NBRC 105297.</title>
        <authorList>
            <person name="Komaki H."/>
            <person name="Tamura T."/>
        </authorList>
    </citation>
    <scope>NUCLEOTIDE SEQUENCE</scope>
    <source>
        <strain evidence="1">NBRC 105297</strain>
    </source>
</reference>
<gene>
    <name evidence="1" type="ORF">Ate02nite_75250</name>
</gene>
<dbReference type="Proteomes" id="UP000623608">
    <property type="component" value="Unassembled WGS sequence"/>
</dbReference>